<dbReference type="AlphaFoldDB" id="A0A0K8RD69"/>
<organism evidence="1">
    <name type="scientific">Ixodes ricinus</name>
    <name type="common">Common tick</name>
    <name type="synonym">Acarus ricinus</name>
    <dbReference type="NCBI Taxonomy" id="34613"/>
    <lineage>
        <taxon>Eukaryota</taxon>
        <taxon>Metazoa</taxon>
        <taxon>Ecdysozoa</taxon>
        <taxon>Arthropoda</taxon>
        <taxon>Chelicerata</taxon>
        <taxon>Arachnida</taxon>
        <taxon>Acari</taxon>
        <taxon>Parasitiformes</taxon>
        <taxon>Ixodida</taxon>
        <taxon>Ixodoidea</taxon>
        <taxon>Ixodidae</taxon>
        <taxon>Ixodinae</taxon>
        <taxon>Ixodes</taxon>
    </lineage>
</organism>
<protein>
    <submittedName>
        <fullName evidence="1">Uncharacterized protein</fullName>
    </submittedName>
</protein>
<evidence type="ECO:0000313" key="1">
    <source>
        <dbReference type="EMBL" id="JAA68434.1"/>
    </source>
</evidence>
<name>A0A0K8RD69_IXORI</name>
<accession>A0A0K8RD69</accession>
<sequence>MCRCSNLETNVTAKTTDSHQRCLWTRLVHFVCSEFLLKPTKSISWSTFRNWSLKWQRSLEQLPPRGEKWLGCLVTLQIAPLPFPVMLPAELVIRRYISVACAASPRRLLQSSPRNCAVAREGI</sequence>
<reference evidence="1" key="1">
    <citation type="submission" date="2012-12" db="EMBL/GenBank/DDBJ databases">
        <title>Identification and characterization of a phenylalanine ammonia-lyase gene family in Isatis indigotica Fort.</title>
        <authorList>
            <person name="Liu Q."/>
            <person name="Chen J."/>
            <person name="Zhou X."/>
            <person name="Di P."/>
            <person name="Xiao Y."/>
            <person name="Xuan H."/>
            <person name="Zhang L."/>
            <person name="Chen W."/>
        </authorList>
    </citation>
    <scope>NUCLEOTIDE SEQUENCE</scope>
    <source>
        <tissue evidence="1">Salivary gland</tissue>
    </source>
</reference>
<proteinExistence type="evidence at transcript level"/>
<dbReference type="EMBL" id="GADI01005374">
    <property type="protein sequence ID" value="JAA68434.1"/>
    <property type="molecule type" value="mRNA"/>
</dbReference>